<feature type="region of interest" description="Disordered" evidence="9">
    <location>
        <begin position="68"/>
        <end position="95"/>
    </location>
</feature>
<dbReference type="EMBL" id="WUAV01000001">
    <property type="protein sequence ID" value="KAF1771368.1"/>
    <property type="molecule type" value="Genomic_DNA"/>
</dbReference>
<evidence type="ECO:0000259" key="10">
    <source>
        <dbReference type="Pfam" id="PF16019"/>
    </source>
</evidence>
<evidence type="ECO:0000256" key="1">
    <source>
        <dbReference type="ARBA" id="ARBA00004123"/>
    </source>
</evidence>
<dbReference type="GeneID" id="9811879"/>
<dbReference type="PRINTS" id="PR02031">
    <property type="entry name" value="CYSSERRICHNP"/>
</dbReference>
<comment type="subcellular location">
    <subcellularLocation>
        <location evidence="1">Nucleus</location>
    </subcellularLocation>
</comment>
<evidence type="ECO:0000256" key="2">
    <source>
        <dbReference type="ARBA" id="ARBA00008548"/>
    </source>
</evidence>
<dbReference type="AlphaFoldDB" id="A0A6A5HTU4"/>
<comment type="similarity">
    <text evidence="2">Belongs to the AXUD1 family.</text>
</comment>
<dbReference type="RefSeq" id="XP_053592519.1">
    <property type="nucleotide sequence ID" value="XM_053723874.1"/>
</dbReference>
<feature type="domain" description="Cysteine/serine-rich nuclear protein N-terminal" evidence="10">
    <location>
        <begin position="198"/>
        <end position="243"/>
    </location>
</feature>
<evidence type="ECO:0000256" key="4">
    <source>
        <dbReference type="ARBA" id="ARBA00023015"/>
    </source>
</evidence>
<feature type="compositionally biased region" description="Acidic residues" evidence="9">
    <location>
        <begin position="501"/>
        <end position="513"/>
    </location>
</feature>
<accession>A0A6A5HTU4</accession>
<protein>
    <recommendedName>
        <fullName evidence="10">Cysteine/serine-rich nuclear protein N-terminal domain-containing protein</fullName>
    </recommendedName>
</protein>
<feature type="region of interest" description="Disordered" evidence="9">
    <location>
        <begin position="142"/>
        <end position="177"/>
    </location>
</feature>
<dbReference type="GO" id="GO:0005634">
    <property type="term" value="C:nucleus"/>
    <property type="evidence" value="ECO:0007669"/>
    <property type="project" value="UniProtKB-SubCell"/>
</dbReference>
<feature type="compositionally biased region" description="Low complexity" evidence="9">
    <location>
        <begin position="461"/>
        <end position="486"/>
    </location>
</feature>
<proteinExistence type="inferred from homology"/>
<evidence type="ECO:0000256" key="7">
    <source>
        <dbReference type="ARBA" id="ARBA00023163"/>
    </source>
</evidence>
<feature type="compositionally biased region" description="Acidic residues" evidence="9">
    <location>
        <begin position="522"/>
        <end position="532"/>
    </location>
</feature>
<evidence type="ECO:0000256" key="9">
    <source>
        <dbReference type="SAM" id="MobiDB-lite"/>
    </source>
</evidence>
<dbReference type="Pfam" id="PF16019">
    <property type="entry name" value="CSRNP_N"/>
    <property type="match status" value="2"/>
</dbReference>
<evidence type="ECO:0000313" key="12">
    <source>
        <dbReference type="Proteomes" id="UP000483820"/>
    </source>
</evidence>
<sequence>MVPLVEKQISIDSSSTSSSTFMTSDGLIDDNGSYQESMKTIKKGQASSLSRCSSLKITPVITTTQNTGELEKSISTQSLHTTAPSTSTGSAPSLVRHNSTPIFRFKVSPSSYKPPAPAPVAPLEATVIPTVIPMETTVTPESTVDVTPIDQMPSTSSASEDVVKKEESDDVVKKPKKSSLREPLVEFPQRDDYGAPRPRKIRFSGLDVHYFDRLQGSLTVPKEGCVTLAMHPRHHTHRHFSLASGRRPPLNLELYEDGELSEDEVIHPDDVEEIEEIQTTKHMDPIEPKQRIQILKKSGVKLEKNGGAEAMKTLRTTRSICGCDCPNGACDPLTCQCSLDGINCQVDGSAQHPCTCQAHLCRNPEGRSFYDEEAVRGYRRNAIAMYYVSQKTGIQGSPRITKFVDSDEEAEQKGAEPPTMSRNKMKKLEKSPQKYPVTPVYARRPRSNLSDIRESLSEQATPTSSTSTSSSILTTPSTSSTTSTLSDRMRAMHQLDNDTCVEEERDEDADVEEGPIGNGMDGEQEEEYDGDKEETLLEEDEDGDIPNLTLREEYVANEEPEVVVDAEMIETTAMSPAKPTLVV</sequence>
<evidence type="ECO:0000256" key="5">
    <source>
        <dbReference type="ARBA" id="ARBA00023125"/>
    </source>
</evidence>
<feature type="region of interest" description="Disordered" evidence="9">
    <location>
        <begin position="501"/>
        <end position="532"/>
    </location>
</feature>
<evidence type="ECO:0000256" key="6">
    <source>
        <dbReference type="ARBA" id="ARBA00023159"/>
    </source>
</evidence>
<dbReference type="KEGG" id="crq:GCK72_003194"/>
<dbReference type="PANTHER" id="PTHR13580:SF9">
    <property type="entry name" value="AXIN1 UP-REGULATED 1, ISOFORM A"/>
    <property type="match status" value="1"/>
</dbReference>
<keyword evidence="5" id="KW-0238">DNA-binding</keyword>
<keyword evidence="8" id="KW-0539">Nucleus</keyword>
<keyword evidence="6" id="KW-0010">Activator</keyword>
<feature type="region of interest" description="Disordered" evidence="9">
    <location>
        <begin position="537"/>
        <end position="556"/>
    </location>
</feature>
<feature type="compositionally biased region" description="Basic and acidic residues" evidence="9">
    <location>
        <begin position="161"/>
        <end position="177"/>
    </location>
</feature>
<evidence type="ECO:0000256" key="8">
    <source>
        <dbReference type="ARBA" id="ARBA00023242"/>
    </source>
</evidence>
<dbReference type="InterPro" id="IPR031972">
    <property type="entry name" value="CSRNP_N"/>
</dbReference>
<gene>
    <name evidence="11" type="ORF">GCK72_003194</name>
</gene>
<comment type="caution">
    <text evidence="11">The sequence shown here is derived from an EMBL/GenBank/DDBJ whole genome shotgun (WGS) entry which is preliminary data.</text>
</comment>
<reference evidence="11 12" key="1">
    <citation type="submission" date="2019-12" db="EMBL/GenBank/DDBJ databases">
        <title>Chromosome-level assembly of the Caenorhabditis remanei genome.</title>
        <authorList>
            <person name="Teterina A.A."/>
            <person name="Willis J.H."/>
            <person name="Phillips P.C."/>
        </authorList>
    </citation>
    <scope>NUCLEOTIDE SEQUENCE [LARGE SCALE GENOMIC DNA]</scope>
    <source>
        <strain evidence="11 12">PX506</strain>
        <tissue evidence="11">Whole organism</tissue>
    </source>
</reference>
<dbReference type="PANTHER" id="PTHR13580">
    <property type="entry name" value="TGF-BETA INDUCED APOPTOSIS PROTEIN"/>
    <property type="match status" value="1"/>
</dbReference>
<feature type="region of interest" description="Disordered" evidence="9">
    <location>
        <begin position="398"/>
        <end position="486"/>
    </location>
</feature>
<keyword evidence="7" id="KW-0804">Transcription</keyword>
<keyword evidence="3" id="KW-0053">Apoptosis</keyword>
<evidence type="ECO:0000256" key="3">
    <source>
        <dbReference type="ARBA" id="ARBA00022703"/>
    </source>
</evidence>
<name>A0A6A5HTU4_CAERE</name>
<organism evidence="11 12">
    <name type="scientific">Caenorhabditis remanei</name>
    <name type="common">Caenorhabditis vulgaris</name>
    <dbReference type="NCBI Taxonomy" id="31234"/>
    <lineage>
        <taxon>Eukaryota</taxon>
        <taxon>Metazoa</taxon>
        <taxon>Ecdysozoa</taxon>
        <taxon>Nematoda</taxon>
        <taxon>Chromadorea</taxon>
        <taxon>Rhabditida</taxon>
        <taxon>Rhabditina</taxon>
        <taxon>Rhabditomorpha</taxon>
        <taxon>Rhabditoidea</taxon>
        <taxon>Rhabditidae</taxon>
        <taxon>Peloderinae</taxon>
        <taxon>Caenorhabditis</taxon>
    </lineage>
</organism>
<dbReference type="InterPro" id="IPR023260">
    <property type="entry name" value="Cys/Ser-rich_nuc_prot"/>
</dbReference>
<dbReference type="GO" id="GO:0043565">
    <property type="term" value="F:sequence-specific DNA binding"/>
    <property type="evidence" value="ECO:0007669"/>
    <property type="project" value="TreeGrafter"/>
</dbReference>
<keyword evidence="4" id="KW-0805">Transcription regulation</keyword>
<feature type="compositionally biased region" description="Low complexity" evidence="9">
    <location>
        <begin position="81"/>
        <end position="93"/>
    </location>
</feature>
<evidence type="ECO:0000313" key="11">
    <source>
        <dbReference type="EMBL" id="KAF1771368.1"/>
    </source>
</evidence>
<dbReference type="CTD" id="9811879"/>
<dbReference type="GO" id="GO:0000981">
    <property type="term" value="F:DNA-binding transcription factor activity, RNA polymerase II-specific"/>
    <property type="evidence" value="ECO:0007669"/>
    <property type="project" value="TreeGrafter"/>
</dbReference>
<dbReference type="Proteomes" id="UP000483820">
    <property type="component" value="Chromosome I"/>
</dbReference>
<feature type="compositionally biased region" description="Polar residues" evidence="9">
    <location>
        <begin position="68"/>
        <end position="80"/>
    </location>
</feature>
<feature type="domain" description="Cysteine/serine-rich nuclear protein N-terminal" evidence="10">
    <location>
        <begin position="261"/>
        <end position="377"/>
    </location>
</feature>
<dbReference type="GO" id="GO:0006915">
    <property type="term" value="P:apoptotic process"/>
    <property type="evidence" value="ECO:0007669"/>
    <property type="project" value="UniProtKB-KW"/>
</dbReference>